<gene>
    <name evidence="2" type="ORF">GPM918_LOCUS15221</name>
    <name evidence="1" type="ORF">OVA965_LOCUS11673</name>
    <name evidence="4" type="ORF">SRO942_LOCUS15221</name>
    <name evidence="3" type="ORF">TMI583_LOCUS11677</name>
</gene>
<evidence type="ECO:0000313" key="3">
    <source>
        <dbReference type="EMBL" id="CAF3716773.1"/>
    </source>
</evidence>
<dbReference type="EMBL" id="CAJOBC010003795">
    <property type="protein sequence ID" value="CAF3800749.1"/>
    <property type="molecule type" value="Genomic_DNA"/>
</dbReference>
<dbReference type="EMBL" id="CAJOBA010004567">
    <property type="protein sequence ID" value="CAF3716773.1"/>
    <property type="molecule type" value="Genomic_DNA"/>
</dbReference>
<organism evidence="2 5">
    <name type="scientific">Didymodactylos carnosus</name>
    <dbReference type="NCBI Taxonomy" id="1234261"/>
    <lineage>
        <taxon>Eukaryota</taxon>
        <taxon>Metazoa</taxon>
        <taxon>Spiralia</taxon>
        <taxon>Gnathifera</taxon>
        <taxon>Rotifera</taxon>
        <taxon>Eurotatoria</taxon>
        <taxon>Bdelloidea</taxon>
        <taxon>Philodinida</taxon>
        <taxon>Philodinidae</taxon>
        <taxon>Didymodactylos</taxon>
    </lineage>
</organism>
<dbReference type="Proteomes" id="UP000677228">
    <property type="component" value="Unassembled WGS sequence"/>
</dbReference>
<protein>
    <submittedName>
        <fullName evidence="2">Uncharacterized protein</fullName>
    </submittedName>
</protein>
<evidence type="ECO:0000313" key="4">
    <source>
        <dbReference type="EMBL" id="CAF3800749.1"/>
    </source>
</evidence>
<proteinExistence type="predicted"/>
<dbReference type="Proteomes" id="UP000663829">
    <property type="component" value="Unassembled WGS sequence"/>
</dbReference>
<name>A0A814IYK2_9BILA</name>
<sequence length="103" mass="12143">MALFGPLSIRVREMYNNENLLNINGKNPGDYGRRLLRVLYTQDELKTFRKRLSDFLLEEERRDKVEIKRLRVQQESTEICTPMTVDPTSMPVIYLSTSMTNDE</sequence>
<dbReference type="EMBL" id="CAJNOK010004562">
    <property type="protein sequence ID" value="CAF0941736.1"/>
    <property type="molecule type" value="Genomic_DNA"/>
</dbReference>
<keyword evidence="5" id="KW-1185">Reference proteome</keyword>
<reference evidence="2" key="1">
    <citation type="submission" date="2021-02" db="EMBL/GenBank/DDBJ databases">
        <authorList>
            <person name="Nowell W R."/>
        </authorList>
    </citation>
    <scope>NUCLEOTIDE SEQUENCE</scope>
</reference>
<dbReference type="EMBL" id="CAJNOQ010003795">
    <property type="protein sequence ID" value="CAF1029811.1"/>
    <property type="molecule type" value="Genomic_DNA"/>
</dbReference>
<evidence type="ECO:0000313" key="5">
    <source>
        <dbReference type="Proteomes" id="UP000663829"/>
    </source>
</evidence>
<dbReference type="Proteomes" id="UP000682733">
    <property type="component" value="Unassembled WGS sequence"/>
</dbReference>
<accession>A0A814IYK2</accession>
<evidence type="ECO:0000313" key="2">
    <source>
        <dbReference type="EMBL" id="CAF1029811.1"/>
    </source>
</evidence>
<dbReference type="AlphaFoldDB" id="A0A814IYK2"/>
<comment type="caution">
    <text evidence="2">The sequence shown here is derived from an EMBL/GenBank/DDBJ whole genome shotgun (WGS) entry which is preliminary data.</text>
</comment>
<evidence type="ECO:0000313" key="1">
    <source>
        <dbReference type="EMBL" id="CAF0941736.1"/>
    </source>
</evidence>
<dbReference type="Proteomes" id="UP000681722">
    <property type="component" value="Unassembled WGS sequence"/>
</dbReference>